<dbReference type="Proteomes" id="UP001221142">
    <property type="component" value="Unassembled WGS sequence"/>
</dbReference>
<proteinExistence type="predicted"/>
<keyword evidence="2" id="KW-1185">Reference proteome</keyword>
<evidence type="ECO:0000313" key="2">
    <source>
        <dbReference type="Proteomes" id="UP001221142"/>
    </source>
</evidence>
<reference evidence="1" key="1">
    <citation type="submission" date="2023-03" db="EMBL/GenBank/DDBJ databases">
        <title>Massive genome expansion in bonnet fungi (Mycena s.s.) driven by repeated elements and novel gene families across ecological guilds.</title>
        <authorList>
            <consortium name="Lawrence Berkeley National Laboratory"/>
            <person name="Harder C.B."/>
            <person name="Miyauchi S."/>
            <person name="Viragh M."/>
            <person name="Kuo A."/>
            <person name="Thoen E."/>
            <person name="Andreopoulos B."/>
            <person name="Lu D."/>
            <person name="Skrede I."/>
            <person name="Drula E."/>
            <person name="Henrissat B."/>
            <person name="Morin E."/>
            <person name="Kohler A."/>
            <person name="Barry K."/>
            <person name="LaButti K."/>
            <person name="Morin E."/>
            <person name="Salamov A."/>
            <person name="Lipzen A."/>
            <person name="Mereny Z."/>
            <person name="Hegedus B."/>
            <person name="Baldrian P."/>
            <person name="Stursova M."/>
            <person name="Weitz H."/>
            <person name="Taylor A."/>
            <person name="Grigoriev I.V."/>
            <person name="Nagy L.G."/>
            <person name="Martin F."/>
            <person name="Kauserud H."/>
        </authorList>
    </citation>
    <scope>NUCLEOTIDE SEQUENCE</scope>
    <source>
        <strain evidence="1">9284</strain>
    </source>
</reference>
<evidence type="ECO:0000313" key="1">
    <source>
        <dbReference type="EMBL" id="KAJ7628417.1"/>
    </source>
</evidence>
<protein>
    <submittedName>
        <fullName evidence="1">Uncharacterized protein</fullName>
    </submittedName>
</protein>
<dbReference type="AlphaFoldDB" id="A0AAD7FJV5"/>
<comment type="caution">
    <text evidence="1">The sequence shown here is derived from an EMBL/GenBank/DDBJ whole genome shotgun (WGS) entry which is preliminary data.</text>
</comment>
<name>A0AAD7FJV5_9AGAR</name>
<dbReference type="EMBL" id="JARKIF010000010">
    <property type="protein sequence ID" value="KAJ7628417.1"/>
    <property type="molecule type" value="Genomic_DNA"/>
</dbReference>
<gene>
    <name evidence="1" type="ORF">FB45DRAFT_37712</name>
</gene>
<sequence>MVGKGALPKGWNELIILALFSPETLHQLASKVVEAEAPESMLEARRGFLLMVSRLEYSVSVVEFDRWFSGVFGPLLDAVLRVLQPLAADPGTTNDVPRPIPPAPGAPALVHLLSPGIDTFSGTHLLSSHSRRAVENTGEKTNSYVSQGLSSLSPDSVHILPGSQNPFLRPLHTTPRFNKAPLDPPFSHRTFTSVAQNHYTIPLPIVLPTYTTPVYICCIEHHSRASSRPAHQPRCIIHATRTQQTVPCGGQSSSERVFLRHLSF</sequence>
<accession>A0AAD7FJV5</accession>
<organism evidence="1 2">
    <name type="scientific">Roridomyces roridus</name>
    <dbReference type="NCBI Taxonomy" id="1738132"/>
    <lineage>
        <taxon>Eukaryota</taxon>
        <taxon>Fungi</taxon>
        <taxon>Dikarya</taxon>
        <taxon>Basidiomycota</taxon>
        <taxon>Agaricomycotina</taxon>
        <taxon>Agaricomycetes</taxon>
        <taxon>Agaricomycetidae</taxon>
        <taxon>Agaricales</taxon>
        <taxon>Marasmiineae</taxon>
        <taxon>Mycenaceae</taxon>
        <taxon>Roridomyces</taxon>
    </lineage>
</organism>